<accession>A0ABD3U9C1</accession>
<proteinExistence type="predicted"/>
<protein>
    <submittedName>
        <fullName evidence="1">Uncharacterized protein</fullName>
    </submittedName>
</protein>
<gene>
    <name evidence="1" type="ORF">ACJIZ3_003465</name>
</gene>
<comment type="caution">
    <text evidence="1">The sequence shown here is derived from an EMBL/GenBank/DDBJ whole genome shotgun (WGS) entry which is preliminary data.</text>
</comment>
<sequence length="20" mass="2306">MCLMKCSCEGQVFIVVIFRV</sequence>
<keyword evidence="2" id="KW-1185">Reference proteome</keyword>
<evidence type="ECO:0000313" key="1">
    <source>
        <dbReference type="EMBL" id="KAL3846062.1"/>
    </source>
</evidence>
<evidence type="ECO:0000313" key="2">
    <source>
        <dbReference type="Proteomes" id="UP001634393"/>
    </source>
</evidence>
<organism evidence="1 2">
    <name type="scientific">Penstemon smallii</name>
    <dbReference type="NCBI Taxonomy" id="265156"/>
    <lineage>
        <taxon>Eukaryota</taxon>
        <taxon>Viridiplantae</taxon>
        <taxon>Streptophyta</taxon>
        <taxon>Embryophyta</taxon>
        <taxon>Tracheophyta</taxon>
        <taxon>Spermatophyta</taxon>
        <taxon>Magnoliopsida</taxon>
        <taxon>eudicotyledons</taxon>
        <taxon>Gunneridae</taxon>
        <taxon>Pentapetalae</taxon>
        <taxon>asterids</taxon>
        <taxon>lamiids</taxon>
        <taxon>Lamiales</taxon>
        <taxon>Plantaginaceae</taxon>
        <taxon>Cheloneae</taxon>
        <taxon>Penstemon</taxon>
    </lineage>
</organism>
<dbReference type="Proteomes" id="UP001634393">
    <property type="component" value="Unassembled WGS sequence"/>
</dbReference>
<name>A0ABD3U9C1_9LAMI</name>
<dbReference type="EMBL" id="JBJXBP010000002">
    <property type="protein sequence ID" value="KAL3846062.1"/>
    <property type="molecule type" value="Genomic_DNA"/>
</dbReference>
<dbReference type="AlphaFoldDB" id="A0ABD3U9C1"/>
<reference evidence="1 2" key="1">
    <citation type="submission" date="2024-12" db="EMBL/GenBank/DDBJ databases">
        <title>The unique morphological basis and parallel evolutionary history of personate flowers in Penstemon.</title>
        <authorList>
            <person name="Depatie T.H."/>
            <person name="Wessinger C.A."/>
        </authorList>
    </citation>
    <scope>NUCLEOTIDE SEQUENCE [LARGE SCALE GENOMIC DNA]</scope>
    <source>
        <strain evidence="1">WTNN_2</strain>
        <tissue evidence="1">Leaf</tissue>
    </source>
</reference>